<feature type="transmembrane region" description="Helical" evidence="6">
    <location>
        <begin position="20"/>
        <end position="40"/>
    </location>
</feature>
<name>A0A8S1H1E9_9PELO</name>
<gene>
    <name evidence="7" type="ORF">CAUJ_LOCUS6025</name>
</gene>
<evidence type="ECO:0000256" key="6">
    <source>
        <dbReference type="SAM" id="Phobius"/>
    </source>
</evidence>
<evidence type="ECO:0000313" key="8">
    <source>
        <dbReference type="Proteomes" id="UP000835052"/>
    </source>
</evidence>
<feature type="transmembrane region" description="Helical" evidence="6">
    <location>
        <begin position="146"/>
        <end position="168"/>
    </location>
</feature>
<evidence type="ECO:0000256" key="5">
    <source>
        <dbReference type="ARBA" id="ARBA00037994"/>
    </source>
</evidence>
<dbReference type="Proteomes" id="UP000835052">
    <property type="component" value="Unassembled WGS sequence"/>
</dbReference>
<dbReference type="InterPro" id="IPR000344">
    <property type="entry name" value="7TM_GPCR_serpentine_rcpt_Sra"/>
</dbReference>
<dbReference type="PANTHER" id="PTHR31582:SF2">
    <property type="entry name" value="G-PROTEIN COUPLED RECEPTORS FAMILY 1 PROFILE DOMAIN-CONTAINING PROTEIN-RELATED"/>
    <property type="match status" value="1"/>
</dbReference>
<sequence>MADCASQEMIAQATSIFPKFYNVINFTIFTSTVILTVFAVKELILRSIFHNSTRVIFFFSLFFANLHEFVHIQDQNDCHDLPDSLLKNVQWDRDLLGYASDYRKHYGASDYPLRGPIFGLSSILLKSRFSIALRYQARESLISTEAVCRITTAQFFALTFYAVAVLLMRINRDKFTFYSYANTIFWVYAIPYAAVSLPLLILLTMRITGKGRRKAINIITQTLETQDGRMKTLKDMWDRPTTSYGPYGVP</sequence>
<evidence type="ECO:0000256" key="1">
    <source>
        <dbReference type="ARBA" id="ARBA00004141"/>
    </source>
</evidence>
<evidence type="ECO:0000256" key="3">
    <source>
        <dbReference type="ARBA" id="ARBA00022989"/>
    </source>
</evidence>
<reference evidence="7" key="1">
    <citation type="submission" date="2020-10" db="EMBL/GenBank/DDBJ databases">
        <authorList>
            <person name="Kikuchi T."/>
        </authorList>
    </citation>
    <scope>NUCLEOTIDE SEQUENCE</scope>
    <source>
        <strain evidence="7">NKZ352</strain>
    </source>
</reference>
<dbReference type="GO" id="GO:0007606">
    <property type="term" value="P:sensory perception of chemical stimulus"/>
    <property type="evidence" value="ECO:0007669"/>
    <property type="project" value="InterPro"/>
</dbReference>
<comment type="similarity">
    <text evidence="5">Belongs to the nematode receptor-like protein sra family.</text>
</comment>
<evidence type="ECO:0000313" key="7">
    <source>
        <dbReference type="EMBL" id="CAD6190106.1"/>
    </source>
</evidence>
<dbReference type="EMBL" id="CAJGYM010000014">
    <property type="protein sequence ID" value="CAD6190106.1"/>
    <property type="molecule type" value="Genomic_DNA"/>
</dbReference>
<comment type="subcellular location">
    <subcellularLocation>
        <location evidence="1">Membrane</location>
        <topology evidence="1">Multi-pass membrane protein</topology>
    </subcellularLocation>
</comment>
<accession>A0A8S1H1E9</accession>
<evidence type="ECO:0000256" key="4">
    <source>
        <dbReference type="ARBA" id="ARBA00023136"/>
    </source>
</evidence>
<dbReference type="GO" id="GO:0016020">
    <property type="term" value="C:membrane"/>
    <property type="evidence" value="ECO:0007669"/>
    <property type="project" value="UniProtKB-SubCell"/>
</dbReference>
<dbReference type="Pfam" id="PF02117">
    <property type="entry name" value="7TM_GPCR_Sra"/>
    <property type="match status" value="2"/>
</dbReference>
<dbReference type="GO" id="GO:0004930">
    <property type="term" value="F:G protein-coupled receptor activity"/>
    <property type="evidence" value="ECO:0007669"/>
    <property type="project" value="InterPro"/>
</dbReference>
<dbReference type="AlphaFoldDB" id="A0A8S1H1E9"/>
<dbReference type="OrthoDB" id="5792629at2759"/>
<keyword evidence="8" id="KW-1185">Reference proteome</keyword>
<protein>
    <submittedName>
        <fullName evidence="7">Uncharacterized protein</fullName>
    </submittedName>
</protein>
<comment type="caution">
    <text evidence="7">The sequence shown here is derived from an EMBL/GenBank/DDBJ whole genome shotgun (WGS) entry which is preliminary data.</text>
</comment>
<keyword evidence="3 6" id="KW-1133">Transmembrane helix</keyword>
<evidence type="ECO:0000256" key="2">
    <source>
        <dbReference type="ARBA" id="ARBA00022692"/>
    </source>
</evidence>
<keyword evidence="4 6" id="KW-0472">Membrane</keyword>
<feature type="transmembrane region" description="Helical" evidence="6">
    <location>
        <begin position="180"/>
        <end position="203"/>
    </location>
</feature>
<dbReference type="PANTHER" id="PTHR31582">
    <property type="entry name" value="SERPENTINE RECEPTOR, CLASS A (ALPHA)-RELATED-RELATED"/>
    <property type="match status" value="1"/>
</dbReference>
<proteinExistence type="inferred from homology"/>
<organism evidence="7 8">
    <name type="scientific">Caenorhabditis auriculariae</name>
    <dbReference type="NCBI Taxonomy" id="2777116"/>
    <lineage>
        <taxon>Eukaryota</taxon>
        <taxon>Metazoa</taxon>
        <taxon>Ecdysozoa</taxon>
        <taxon>Nematoda</taxon>
        <taxon>Chromadorea</taxon>
        <taxon>Rhabditida</taxon>
        <taxon>Rhabditina</taxon>
        <taxon>Rhabditomorpha</taxon>
        <taxon>Rhabditoidea</taxon>
        <taxon>Rhabditidae</taxon>
        <taxon>Peloderinae</taxon>
        <taxon>Caenorhabditis</taxon>
    </lineage>
</organism>
<keyword evidence="2 6" id="KW-0812">Transmembrane</keyword>